<dbReference type="GO" id="GO:0006865">
    <property type="term" value="P:amino acid transport"/>
    <property type="evidence" value="ECO:0007669"/>
    <property type="project" value="UniProtKB-KW"/>
</dbReference>
<evidence type="ECO:0000256" key="3">
    <source>
        <dbReference type="ARBA" id="ARBA00022692"/>
    </source>
</evidence>
<feature type="transmembrane region" description="Helical" evidence="7">
    <location>
        <begin position="408"/>
        <end position="427"/>
    </location>
</feature>
<sequence length="550" mass="60508">MQRFHQLLWRQTASVMVSKAALEAAATHFALGSPGYSQPDFCSKIYRRTQTKDSGLHRHCEGMSKVGDPEAVDQSTSIDASYKVDEASSDGSGKGPALIPGSKIIDRQQPVSVGVNRGNWAQVGFHMCTSVAGPALLGLPYAMSLLGWPAGAVVLLLGFFVTMYTSYIMASLHQWDGTPHIRYRDLAQSIYGTWRGKAIVWPCQWANLIGSNISIFIQAGLSVKGLDMLSSSTGTARLSLTEWIAIMGGIAMLFTQLPTFHSLRYINGFSMLSTYTFAICSMVISLYQGYKYKDLLEGPDFGKTYQVSSPEPTKLFDILTGIVIISFAFGNTIIPECQATAKQPAENTMYKAIGVLYTLLACTYIPISFIGYWAYGSALLNNGSFLPTFQANVPSVQGTDGGPHPRWLIMWVLAQTLLNAFIGITLYNQPVLEIIETSLIYTKSRDVWNFRNWLLRTCLRCFYVFLCAFVAALFPYFGDILGVIGALGVTPIDFILPCCFHLTVRKPKGWLRWVDIAIIFVYGCVGVLGTVSSIRSIVVDASTYSVFANL</sequence>
<evidence type="ECO:0000256" key="4">
    <source>
        <dbReference type="ARBA" id="ARBA00022970"/>
    </source>
</evidence>
<keyword evidence="3 7" id="KW-0812">Transmembrane</keyword>
<keyword evidence="10" id="KW-1185">Reference proteome</keyword>
<feature type="transmembrane region" description="Helical" evidence="7">
    <location>
        <begin position="516"/>
        <end position="538"/>
    </location>
</feature>
<accession>A0AAW1PUJ3</accession>
<evidence type="ECO:0000256" key="6">
    <source>
        <dbReference type="ARBA" id="ARBA00023136"/>
    </source>
</evidence>
<keyword evidence="2" id="KW-0813">Transport</keyword>
<dbReference type="AlphaFoldDB" id="A0AAW1PUJ3"/>
<evidence type="ECO:0000313" key="9">
    <source>
        <dbReference type="EMBL" id="KAK9812218.1"/>
    </source>
</evidence>
<gene>
    <name evidence="9" type="ORF">WJX73_004919</name>
</gene>
<keyword evidence="6 7" id="KW-0472">Membrane</keyword>
<keyword evidence="4" id="KW-0029">Amino-acid transport</keyword>
<evidence type="ECO:0000313" key="10">
    <source>
        <dbReference type="Proteomes" id="UP001465755"/>
    </source>
</evidence>
<feature type="transmembrane region" description="Helical" evidence="7">
    <location>
        <begin position="453"/>
        <end position="474"/>
    </location>
</feature>
<name>A0AAW1PUJ3_9CHLO</name>
<dbReference type="PANTHER" id="PTHR48017">
    <property type="entry name" value="OS05G0424000 PROTEIN-RELATED"/>
    <property type="match status" value="1"/>
</dbReference>
<evidence type="ECO:0000259" key="8">
    <source>
        <dbReference type="Pfam" id="PF01490"/>
    </source>
</evidence>
<evidence type="ECO:0000256" key="7">
    <source>
        <dbReference type="SAM" id="Phobius"/>
    </source>
</evidence>
<feature type="transmembrane region" description="Helical" evidence="7">
    <location>
        <begin position="480"/>
        <end position="504"/>
    </location>
</feature>
<reference evidence="9 10" key="1">
    <citation type="journal article" date="2024" name="Nat. Commun.">
        <title>Phylogenomics reveals the evolutionary origins of lichenization in chlorophyte algae.</title>
        <authorList>
            <person name="Puginier C."/>
            <person name="Libourel C."/>
            <person name="Otte J."/>
            <person name="Skaloud P."/>
            <person name="Haon M."/>
            <person name="Grisel S."/>
            <person name="Petersen M."/>
            <person name="Berrin J.G."/>
            <person name="Delaux P.M."/>
            <person name="Dal Grande F."/>
            <person name="Keller J."/>
        </authorList>
    </citation>
    <scope>NUCLEOTIDE SEQUENCE [LARGE SCALE GENOMIC DNA]</scope>
    <source>
        <strain evidence="9 10">SAG 2036</strain>
    </source>
</reference>
<evidence type="ECO:0000256" key="1">
    <source>
        <dbReference type="ARBA" id="ARBA00004370"/>
    </source>
</evidence>
<feature type="transmembrane region" description="Helical" evidence="7">
    <location>
        <begin position="315"/>
        <end position="334"/>
    </location>
</feature>
<evidence type="ECO:0000256" key="5">
    <source>
        <dbReference type="ARBA" id="ARBA00022989"/>
    </source>
</evidence>
<feature type="transmembrane region" description="Helical" evidence="7">
    <location>
        <begin position="355"/>
        <end position="375"/>
    </location>
</feature>
<proteinExistence type="predicted"/>
<dbReference type="InterPro" id="IPR013057">
    <property type="entry name" value="AA_transpt_TM"/>
</dbReference>
<feature type="transmembrane region" description="Helical" evidence="7">
    <location>
        <begin position="205"/>
        <end position="223"/>
    </location>
</feature>
<dbReference type="Pfam" id="PF01490">
    <property type="entry name" value="Aa_trans"/>
    <property type="match status" value="1"/>
</dbReference>
<feature type="transmembrane region" description="Helical" evidence="7">
    <location>
        <begin position="272"/>
        <end position="290"/>
    </location>
</feature>
<comment type="caution">
    <text evidence="9">The sequence shown here is derived from an EMBL/GenBank/DDBJ whole genome shotgun (WGS) entry which is preliminary data.</text>
</comment>
<dbReference type="Proteomes" id="UP001465755">
    <property type="component" value="Unassembled WGS sequence"/>
</dbReference>
<comment type="subcellular location">
    <subcellularLocation>
        <location evidence="1">Membrane</location>
    </subcellularLocation>
</comment>
<dbReference type="EMBL" id="JALJOQ010000008">
    <property type="protein sequence ID" value="KAK9812218.1"/>
    <property type="molecule type" value="Genomic_DNA"/>
</dbReference>
<evidence type="ECO:0000256" key="2">
    <source>
        <dbReference type="ARBA" id="ARBA00022448"/>
    </source>
</evidence>
<feature type="transmembrane region" description="Helical" evidence="7">
    <location>
        <begin position="243"/>
        <end position="260"/>
    </location>
</feature>
<dbReference type="GO" id="GO:0016020">
    <property type="term" value="C:membrane"/>
    <property type="evidence" value="ECO:0007669"/>
    <property type="project" value="UniProtKB-SubCell"/>
</dbReference>
<protein>
    <recommendedName>
        <fullName evidence="8">Amino acid transporter transmembrane domain-containing protein</fullName>
    </recommendedName>
</protein>
<keyword evidence="5 7" id="KW-1133">Transmembrane helix</keyword>
<feature type="domain" description="Amino acid transporter transmembrane" evidence="8">
    <location>
        <begin position="117"/>
        <end position="532"/>
    </location>
</feature>
<feature type="transmembrane region" description="Helical" evidence="7">
    <location>
        <begin position="148"/>
        <end position="170"/>
    </location>
</feature>
<organism evidence="9 10">
    <name type="scientific">Symbiochloris irregularis</name>
    <dbReference type="NCBI Taxonomy" id="706552"/>
    <lineage>
        <taxon>Eukaryota</taxon>
        <taxon>Viridiplantae</taxon>
        <taxon>Chlorophyta</taxon>
        <taxon>core chlorophytes</taxon>
        <taxon>Trebouxiophyceae</taxon>
        <taxon>Trebouxiales</taxon>
        <taxon>Trebouxiaceae</taxon>
        <taxon>Symbiochloris</taxon>
    </lineage>
</organism>